<gene>
    <name evidence="1" type="ORF">g.56368</name>
</gene>
<sequence length="114" mass="12865">NCDPLMAETRPSIDVEKVLRTIPTKEKVFRSSRRVHVFSAVECVKLLSKYGLSSDQIKAEIADLLSSYRIIKVREHGQDGVDLQPGRSLALGDLYIWAVEKTNHRRLFTAIGIV</sequence>
<dbReference type="EMBL" id="GECU01019882">
    <property type="protein sequence ID" value="JAS87824.1"/>
    <property type="molecule type" value="Transcribed_RNA"/>
</dbReference>
<organism evidence="1">
    <name type="scientific">Homalodisca liturata</name>
    <dbReference type="NCBI Taxonomy" id="320908"/>
    <lineage>
        <taxon>Eukaryota</taxon>
        <taxon>Metazoa</taxon>
        <taxon>Ecdysozoa</taxon>
        <taxon>Arthropoda</taxon>
        <taxon>Hexapoda</taxon>
        <taxon>Insecta</taxon>
        <taxon>Pterygota</taxon>
        <taxon>Neoptera</taxon>
        <taxon>Paraneoptera</taxon>
        <taxon>Hemiptera</taxon>
        <taxon>Auchenorrhyncha</taxon>
        <taxon>Membracoidea</taxon>
        <taxon>Cicadellidae</taxon>
        <taxon>Cicadellinae</taxon>
        <taxon>Proconiini</taxon>
        <taxon>Homalodisca</taxon>
    </lineage>
</organism>
<evidence type="ECO:0000313" key="1">
    <source>
        <dbReference type="EMBL" id="JAS87824.1"/>
    </source>
</evidence>
<accession>A0A1B6ILN3</accession>
<dbReference type="AlphaFoldDB" id="A0A1B6ILN3"/>
<proteinExistence type="predicted"/>
<feature type="non-terminal residue" evidence="1">
    <location>
        <position position="1"/>
    </location>
</feature>
<feature type="non-terminal residue" evidence="1">
    <location>
        <position position="114"/>
    </location>
</feature>
<reference evidence="1" key="1">
    <citation type="submission" date="2015-11" db="EMBL/GenBank/DDBJ databases">
        <title>De novo transcriptome assembly of four potential Pierce s Disease insect vectors from Arizona vineyards.</title>
        <authorList>
            <person name="Tassone E.E."/>
        </authorList>
    </citation>
    <scope>NUCLEOTIDE SEQUENCE</scope>
</reference>
<name>A0A1B6ILN3_9HEMI</name>
<protein>
    <submittedName>
        <fullName evidence="1">Uncharacterized protein</fullName>
    </submittedName>
</protein>